<proteinExistence type="predicted"/>
<evidence type="ECO:0000313" key="4">
    <source>
        <dbReference type="Proteomes" id="UP001610728"/>
    </source>
</evidence>
<reference evidence="3 4" key="1">
    <citation type="submission" date="2020-05" db="EMBL/GenBank/DDBJ databases">
        <title>Ceratocystis lukuohia genome.</title>
        <authorList>
            <person name="Harrington T.C."/>
            <person name="Kim K."/>
            <person name="Mayers C.G."/>
        </authorList>
    </citation>
    <scope>NUCLEOTIDE SEQUENCE [LARGE SCALE GENOMIC DNA]</scope>
    <source>
        <strain evidence="3 4">C4212</strain>
    </source>
</reference>
<feature type="region of interest" description="Disordered" evidence="1">
    <location>
        <begin position="189"/>
        <end position="211"/>
    </location>
</feature>
<dbReference type="GeneID" id="98121456"/>
<name>A0ABR4M9J4_9PEZI</name>
<feature type="compositionally biased region" description="Acidic residues" evidence="1">
    <location>
        <begin position="199"/>
        <end position="208"/>
    </location>
</feature>
<accession>A0ABR4M9J4</accession>
<feature type="compositionally biased region" description="Low complexity" evidence="1">
    <location>
        <begin position="189"/>
        <end position="198"/>
    </location>
</feature>
<feature type="chain" id="PRO_5047365257" evidence="2">
    <location>
        <begin position="21"/>
        <end position="285"/>
    </location>
</feature>
<evidence type="ECO:0000256" key="1">
    <source>
        <dbReference type="SAM" id="MobiDB-lite"/>
    </source>
</evidence>
<comment type="caution">
    <text evidence="3">The sequence shown here is derived from an EMBL/GenBank/DDBJ whole genome shotgun (WGS) entry which is preliminary data.</text>
</comment>
<gene>
    <name evidence="3" type="ORF">HOO65_090232</name>
</gene>
<organism evidence="3 4">
    <name type="scientific">Ceratocystis lukuohia</name>
    <dbReference type="NCBI Taxonomy" id="2019550"/>
    <lineage>
        <taxon>Eukaryota</taxon>
        <taxon>Fungi</taxon>
        <taxon>Dikarya</taxon>
        <taxon>Ascomycota</taxon>
        <taxon>Pezizomycotina</taxon>
        <taxon>Sordariomycetes</taxon>
        <taxon>Hypocreomycetidae</taxon>
        <taxon>Microascales</taxon>
        <taxon>Ceratocystidaceae</taxon>
        <taxon>Ceratocystis</taxon>
    </lineage>
</organism>
<dbReference type="RefSeq" id="XP_070856118.1">
    <property type="nucleotide sequence ID" value="XM_071001652.1"/>
</dbReference>
<dbReference type="EMBL" id="JABSNW010000009">
    <property type="protein sequence ID" value="KAL2884937.1"/>
    <property type="molecule type" value="Genomic_DNA"/>
</dbReference>
<keyword evidence="4" id="KW-1185">Reference proteome</keyword>
<protein>
    <submittedName>
        <fullName evidence="3">Uncharacterized protein</fullName>
    </submittedName>
</protein>
<feature type="signal peptide" evidence="2">
    <location>
        <begin position="1"/>
        <end position="20"/>
    </location>
</feature>
<keyword evidence="2" id="KW-0732">Signal</keyword>
<evidence type="ECO:0000313" key="3">
    <source>
        <dbReference type="EMBL" id="KAL2884937.1"/>
    </source>
</evidence>
<sequence>MKFLSASLSLVLPLLTFARATIFEDNGYKKVSDRQMDSILFRDGDKDYQMVNTIGFHPGMKIATIYAANNDIEPERQNKLSFPDIYNALAKRHKRKPEDIDWIITEVAGDIETEGMILGIREGRKVGLHDEVTVAPNDKEWNDILGTKYYRNAASVSRKEVERVIIRTHRRTLFGDDFDVDSLIFHFPTQENTNSQEETTPESADDTENSNSMGWMDFWKKECIKGLKGKVADELHAGEWLDAALNIIYNTEKLEEEVSLARLKDARADLNIALNGYSDAAVSRT</sequence>
<evidence type="ECO:0000256" key="2">
    <source>
        <dbReference type="SAM" id="SignalP"/>
    </source>
</evidence>
<dbReference type="Proteomes" id="UP001610728">
    <property type="component" value="Unassembled WGS sequence"/>
</dbReference>